<proteinExistence type="predicted"/>
<keyword evidence="2" id="KW-1185">Reference proteome</keyword>
<organism evidence="1 2">
    <name type="scientific">Fasciola hepatica</name>
    <name type="common">Liver fluke</name>
    <dbReference type="NCBI Taxonomy" id="6192"/>
    <lineage>
        <taxon>Eukaryota</taxon>
        <taxon>Metazoa</taxon>
        <taxon>Spiralia</taxon>
        <taxon>Lophotrochozoa</taxon>
        <taxon>Platyhelminthes</taxon>
        <taxon>Trematoda</taxon>
        <taxon>Digenea</taxon>
        <taxon>Plagiorchiida</taxon>
        <taxon>Echinostomata</taxon>
        <taxon>Echinostomatoidea</taxon>
        <taxon>Fasciolidae</taxon>
        <taxon>Fasciola</taxon>
    </lineage>
</organism>
<dbReference type="Proteomes" id="UP000230066">
    <property type="component" value="Unassembled WGS sequence"/>
</dbReference>
<evidence type="ECO:0000313" key="2">
    <source>
        <dbReference type="Proteomes" id="UP000230066"/>
    </source>
</evidence>
<gene>
    <name evidence="1" type="ORF">D915_004959</name>
</gene>
<sequence>SSPFLSSLSLSLSQLSTFPIPWKNTVVFPIPKRDDLSDPNNYHSISPSPIISKVFVTFISDQLRAFLEREGLLSGRQYKCRPSRSTGDILALVSLLVGCTRQPRRNTSRSTSLGHLTEFGTKSFWRNCPRSDFPPLSYRGHKVFSIKARIPIPAVVVEGIVE</sequence>
<comment type="caution">
    <text evidence="1">The sequence shown here is derived from an EMBL/GenBank/DDBJ whole genome shotgun (WGS) entry which is preliminary data.</text>
</comment>
<evidence type="ECO:0000313" key="1">
    <source>
        <dbReference type="EMBL" id="THD24119.1"/>
    </source>
</evidence>
<feature type="non-terminal residue" evidence="1">
    <location>
        <position position="1"/>
    </location>
</feature>
<dbReference type="AlphaFoldDB" id="A0A4E0R6B0"/>
<dbReference type="EMBL" id="JXXN02001768">
    <property type="protein sequence ID" value="THD24119.1"/>
    <property type="molecule type" value="Genomic_DNA"/>
</dbReference>
<protein>
    <recommendedName>
        <fullName evidence="3">Reverse transcriptase domain-containing protein</fullName>
    </recommendedName>
</protein>
<name>A0A4E0R6B0_FASHE</name>
<reference evidence="1" key="1">
    <citation type="submission" date="2019-03" db="EMBL/GenBank/DDBJ databases">
        <title>Improved annotation for the trematode Fasciola hepatica.</title>
        <authorList>
            <person name="Choi Y.-J."/>
            <person name="Martin J."/>
            <person name="Mitreva M."/>
        </authorList>
    </citation>
    <scope>NUCLEOTIDE SEQUENCE [LARGE SCALE GENOMIC DNA]</scope>
</reference>
<evidence type="ECO:0008006" key="3">
    <source>
        <dbReference type="Google" id="ProtNLM"/>
    </source>
</evidence>
<accession>A0A4E0R6B0</accession>